<keyword evidence="1" id="KW-0812">Transmembrane</keyword>
<evidence type="ECO:0000313" key="2">
    <source>
        <dbReference type="EMBL" id="CAG5117406.1"/>
    </source>
</evidence>
<organism evidence="2 3">
    <name type="scientific">Candidula unifasciata</name>
    <dbReference type="NCBI Taxonomy" id="100452"/>
    <lineage>
        <taxon>Eukaryota</taxon>
        <taxon>Metazoa</taxon>
        <taxon>Spiralia</taxon>
        <taxon>Lophotrochozoa</taxon>
        <taxon>Mollusca</taxon>
        <taxon>Gastropoda</taxon>
        <taxon>Heterobranchia</taxon>
        <taxon>Euthyneura</taxon>
        <taxon>Panpulmonata</taxon>
        <taxon>Eupulmonata</taxon>
        <taxon>Stylommatophora</taxon>
        <taxon>Helicina</taxon>
        <taxon>Helicoidea</taxon>
        <taxon>Geomitridae</taxon>
        <taxon>Candidula</taxon>
    </lineage>
</organism>
<dbReference type="AlphaFoldDB" id="A0A8S3YSZ2"/>
<sequence length="202" mass="23582">MEPCIYLKHLHNFPTEDGIQLVQERKRYNRKFRTLLPKVTCRVPLNTAEAKTVLERLALETAAREMLRDLFFYTIFMMSVLLVAYGHMDVRSQFLQTQYVKHKFLKTPIFEDPEGEVHSVEDLLHYIRTVVAPQMLKDKGTISIDYDIYLMGTARLRQVRSRGDYGKKPIYIAFTVLSSCGLWLNSNGLCDSVLYFYQANLK</sequence>
<comment type="caution">
    <text evidence="2">The sequence shown here is derived from an EMBL/GenBank/DDBJ whole genome shotgun (WGS) entry which is preliminary data.</text>
</comment>
<protein>
    <submittedName>
        <fullName evidence="2">Uncharacterized protein</fullName>
    </submittedName>
</protein>
<dbReference type="GO" id="GO:0050982">
    <property type="term" value="P:detection of mechanical stimulus"/>
    <property type="evidence" value="ECO:0007669"/>
    <property type="project" value="TreeGrafter"/>
</dbReference>
<dbReference type="PANTHER" id="PTHR10877:SF197">
    <property type="entry name" value="POLYCYSTIC KIDNEY DISEASE PROTEIN 1-LIKE 2"/>
    <property type="match status" value="1"/>
</dbReference>
<dbReference type="Proteomes" id="UP000678393">
    <property type="component" value="Unassembled WGS sequence"/>
</dbReference>
<evidence type="ECO:0000313" key="3">
    <source>
        <dbReference type="Proteomes" id="UP000678393"/>
    </source>
</evidence>
<evidence type="ECO:0000256" key="1">
    <source>
        <dbReference type="SAM" id="Phobius"/>
    </source>
</evidence>
<keyword evidence="1" id="KW-1133">Transmembrane helix</keyword>
<keyword evidence="1" id="KW-0472">Membrane</keyword>
<dbReference type="PANTHER" id="PTHR10877">
    <property type="entry name" value="POLYCYSTIN FAMILY MEMBER"/>
    <property type="match status" value="1"/>
</dbReference>
<proteinExistence type="predicted"/>
<dbReference type="GO" id="GO:0005262">
    <property type="term" value="F:calcium channel activity"/>
    <property type="evidence" value="ECO:0007669"/>
    <property type="project" value="TreeGrafter"/>
</dbReference>
<dbReference type="GO" id="GO:0016020">
    <property type="term" value="C:membrane"/>
    <property type="evidence" value="ECO:0007669"/>
    <property type="project" value="TreeGrafter"/>
</dbReference>
<dbReference type="OrthoDB" id="6150772at2759"/>
<accession>A0A8S3YSZ2</accession>
<reference evidence="2" key="1">
    <citation type="submission" date="2021-04" db="EMBL/GenBank/DDBJ databases">
        <authorList>
            <consortium name="Molecular Ecology Group"/>
        </authorList>
    </citation>
    <scope>NUCLEOTIDE SEQUENCE</scope>
</reference>
<keyword evidence="3" id="KW-1185">Reference proteome</keyword>
<dbReference type="EMBL" id="CAJHNH020000402">
    <property type="protein sequence ID" value="CAG5117406.1"/>
    <property type="molecule type" value="Genomic_DNA"/>
</dbReference>
<dbReference type="InterPro" id="IPR051223">
    <property type="entry name" value="Polycystin"/>
</dbReference>
<gene>
    <name evidence="2" type="ORF">CUNI_LOCUS2964</name>
</gene>
<name>A0A8S3YSZ2_9EUPU</name>
<feature type="transmembrane region" description="Helical" evidence="1">
    <location>
        <begin position="70"/>
        <end position="88"/>
    </location>
</feature>